<evidence type="ECO:0000313" key="3">
    <source>
        <dbReference type="Proteomes" id="UP000254893"/>
    </source>
</evidence>
<name>A0A380BLZ3_SPHSI</name>
<dbReference type="GO" id="GO:0004668">
    <property type="term" value="F:protein-arginine deiminase activity"/>
    <property type="evidence" value="ECO:0007669"/>
    <property type="project" value="InterPro"/>
</dbReference>
<organism evidence="2 3">
    <name type="scientific">Sphingobacterium spiritivorum</name>
    <name type="common">Flavobacterium spiritivorum</name>
    <dbReference type="NCBI Taxonomy" id="258"/>
    <lineage>
        <taxon>Bacteria</taxon>
        <taxon>Pseudomonadati</taxon>
        <taxon>Bacteroidota</taxon>
        <taxon>Sphingobacteriia</taxon>
        <taxon>Sphingobacteriales</taxon>
        <taxon>Sphingobacteriaceae</taxon>
        <taxon>Sphingobacterium</taxon>
    </lineage>
</organism>
<sequence length="230" mass="26131">MAITLMILSTLFLSCSKDSSTMNPVSTVDSTVLYRMPEESALHEGTWLQWPHEYQYGRTFRDRLDETWVAMTKALVNSEKVHIIVYDNTELDRVSALLKKAQVSLTHVEFTIARTDDVWIRDNGPIYVKDNNGKLLVEDWGFNGWGEKAEYENCDRIPAQLAANQHVQTINLNEVMVNEGGSIEIDGNGTLMACKSSILNENRNPGMTQQQAERIFTKISGRYTFYLAGR</sequence>
<dbReference type="PANTHER" id="PTHR31377">
    <property type="entry name" value="AGMATINE DEIMINASE-RELATED"/>
    <property type="match status" value="1"/>
</dbReference>
<gene>
    <name evidence="2" type="primary">aguA_1</name>
    <name evidence="2" type="ORF">NCTC11388_01203</name>
</gene>
<evidence type="ECO:0000313" key="2">
    <source>
        <dbReference type="EMBL" id="SUJ02957.1"/>
    </source>
</evidence>
<dbReference type="GO" id="GO:0009446">
    <property type="term" value="P:putrescine biosynthetic process"/>
    <property type="evidence" value="ECO:0007669"/>
    <property type="project" value="InterPro"/>
</dbReference>
<dbReference type="EC" id="3.5.3.12" evidence="2"/>
<dbReference type="Gene3D" id="3.75.10.10">
    <property type="entry name" value="L-arginine/glycine Amidinotransferase, Chain A"/>
    <property type="match status" value="1"/>
</dbReference>
<reference evidence="2 3" key="1">
    <citation type="submission" date="2018-06" db="EMBL/GenBank/DDBJ databases">
        <authorList>
            <consortium name="Pathogen Informatics"/>
            <person name="Doyle S."/>
        </authorList>
    </citation>
    <scope>NUCLEOTIDE SEQUENCE [LARGE SCALE GENOMIC DNA]</scope>
    <source>
        <strain evidence="2 3">NCTC11388</strain>
    </source>
</reference>
<dbReference type="PANTHER" id="PTHR31377:SF0">
    <property type="entry name" value="AGMATINE DEIMINASE-RELATED"/>
    <property type="match status" value="1"/>
</dbReference>
<dbReference type="Pfam" id="PF04371">
    <property type="entry name" value="PAD_porph"/>
    <property type="match status" value="1"/>
</dbReference>
<dbReference type="InterPro" id="IPR007466">
    <property type="entry name" value="Peptidyl-Arg-deiminase_porph"/>
</dbReference>
<dbReference type="GO" id="GO:0047632">
    <property type="term" value="F:agmatine deiminase activity"/>
    <property type="evidence" value="ECO:0007669"/>
    <property type="project" value="UniProtKB-EC"/>
</dbReference>
<dbReference type="RefSeq" id="WP_258862020.1">
    <property type="nucleotide sequence ID" value="NZ_UGYW01000002.1"/>
</dbReference>
<dbReference type="SUPFAM" id="SSF55909">
    <property type="entry name" value="Pentein"/>
    <property type="match status" value="1"/>
</dbReference>
<dbReference type="EMBL" id="UGYW01000002">
    <property type="protein sequence ID" value="SUJ02957.1"/>
    <property type="molecule type" value="Genomic_DNA"/>
</dbReference>
<evidence type="ECO:0000256" key="1">
    <source>
        <dbReference type="ARBA" id="ARBA00022801"/>
    </source>
</evidence>
<protein>
    <submittedName>
        <fullName evidence="2">Agmatine deiminase</fullName>
        <ecNumber evidence="2">3.5.3.12</ecNumber>
    </submittedName>
</protein>
<keyword evidence="1 2" id="KW-0378">Hydrolase</keyword>
<dbReference type="AlphaFoldDB" id="A0A380BLZ3"/>
<proteinExistence type="predicted"/>
<dbReference type="Proteomes" id="UP000254893">
    <property type="component" value="Unassembled WGS sequence"/>
</dbReference>
<accession>A0A380BLZ3</accession>